<accession>A0A699QH03</accession>
<gene>
    <name evidence="1" type="ORF">Tci_840861</name>
</gene>
<dbReference type="EMBL" id="BKCJ011022196">
    <property type="protein sequence ID" value="GFC68891.1"/>
    <property type="molecule type" value="Genomic_DNA"/>
</dbReference>
<organism evidence="1">
    <name type="scientific">Tanacetum cinerariifolium</name>
    <name type="common">Dalmatian daisy</name>
    <name type="synonym">Chrysanthemum cinerariifolium</name>
    <dbReference type="NCBI Taxonomy" id="118510"/>
    <lineage>
        <taxon>Eukaryota</taxon>
        <taxon>Viridiplantae</taxon>
        <taxon>Streptophyta</taxon>
        <taxon>Embryophyta</taxon>
        <taxon>Tracheophyta</taxon>
        <taxon>Spermatophyta</taxon>
        <taxon>Magnoliopsida</taxon>
        <taxon>eudicotyledons</taxon>
        <taxon>Gunneridae</taxon>
        <taxon>Pentapetalae</taxon>
        <taxon>asterids</taxon>
        <taxon>campanulids</taxon>
        <taxon>Asterales</taxon>
        <taxon>Asteraceae</taxon>
        <taxon>Asteroideae</taxon>
        <taxon>Anthemideae</taxon>
        <taxon>Anthemidinae</taxon>
        <taxon>Tanacetum</taxon>
    </lineage>
</organism>
<name>A0A699QH03_TANCI</name>
<sequence>RARLLAEYFERRKKQLAAERAEAIRNKPPTRTQVRNMMITYLKHMAKSDEEESANYEQENEELRMWFTFVLDEKETVDPESLSTKYPIVDWESQILGNVDMEDKHVYKIIRANENTSYHRSLSSMLRKFDRQDLVDLHRLVMKRCEENTSESYNLLLWGDPKVMFEPNAEDEI</sequence>
<feature type="non-terminal residue" evidence="1">
    <location>
        <position position="1"/>
    </location>
</feature>
<evidence type="ECO:0000313" key="1">
    <source>
        <dbReference type="EMBL" id="GFC68891.1"/>
    </source>
</evidence>
<comment type="caution">
    <text evidence="1">The sequence shown here is derived from an EMBL/GenBank/DDBJ whole genome shotgun (WGS) entry which is preliminary data.</text>
</comment>
<protein>
    <submittedName>
        <fullName evidence="1">Uncharacterized protein</fullName>
    </submittedName>
</protein>
<reference evidence="1" key="1">
    <citation type="journal article" date="2019" name="Sci. Rep.">
        <title>Draft genome of Tanacetum cinerariifolium, the natural source of mosquito coil.</title>
        <authorList>
            <person name="Yamashiro T."/>
            <person name="Shiraishi A."/>
            <person name="Satake H."/>
            <person name="Nakayama K."/>
        </authorList>
    </citation>
    <scope>NUCLEOTIDE SEQUENCE</scope>
</reference>
<dbReference type="AlphaFoldDB" id="A0A699QH03"/>
<proteinExistence type="predicted"/>